<dbReference type="SUPFAM" id="SSF52540">
    <property type="entry name" value="P-loop containing nucleoside triphosphate hydrolases"/>
    <property type="match status" value="1"/>
</dbReference>
<feature type="binding site" evidence="11">
    <location>
        <begin position="270"/>
        <end position="273"/>
    </location>
    <ligand>
        <name>GTP</name>
        <dbReference type="ChEBI" id="CHEBI:37565"/>
    </ligand>
</feature>
<dbReference type="Proteomes" id="UP000663891">
    <property type="component" value="Unassembled WGS sequence"/>
</dbReference>
<dbReference type="GO" id="GO:0001664">
    <property type="term" value="F:G protein-coupled receptor binding"/>
    <property type="evidence" value="ECO:0007669"/>
    <property type="project" value="UniProtKB-UniRule"/>
</dbReference>
<evidence type="ECO:0000256" key="10">
    <source>
        <dbReference type="ARBA" id="ARBA00023288"/>
    </source>
</evidence>
<comment type="subunit">
    <text evidence="3 13">G proteins are composed of 3 units; alpha, beta and gamma. The alpha chain contains the guanine nucleotide binding site.</text>
</comment>
<evidence type="ECO:0000313" key="15">
    <source>
        <dbReference type="EMBL" id="CAF0832352.1"/>
    </source>
</evidence>
<keyword evidence="5 11" id="KW-0547">Nucleotide-binding</keyword>
<proteinExistence type="inferred from homology"/>
<evidence type="ECO:0000313" key="16">
    <source>
        <dbReference type="EMBL" id="CAF3871377.1"/>
    </source>
</evidence>
<evidence type="ECO:0000256" key="9">
    <source>
        <dbReference type="ARBA" id="ARBA00023224"/>
    </source>
</evidence>
<dbReference type="Gene3D" id="1.10.400.10">
    <property type="entry name" value="GI Alpha 1, domain 2-like"/>
    <property type="match status" value="1"/>
</dbReference>
<dbReference type="AlphaFoldDB" id="A0A813PR58"/>
<protein>
    <recommendedName>
        <fullName evidence="13">Guanine nucleotide-binding protein subunit alpha</fullName>
    </recommendedName>
</protein>
<dbReference type="InterPro" id="IPR001019">
    <property type="entry name" value="Gprotein_alpha_su"/>
</dbReference>
<dbReference type="PROSITE" id="PS51882">
    <property type="entry name" value="G_ALPHA"/>
    <property type="match status" value="1"/>
</dbReference>
<evidence type="ECO:0000256" key="3">
    <source>
        <dbReference type="ARBA" id="ARBA00011356"/>
    </source>
</evidence>
<dbReference type="PANTHER" id="PTHR10218">
    <property type="entry name" value="GTP-BINDING PROTEIN ALPHA SUBUNIT"/>
    <property type="match status" value="1"/>
</dbReference>
<dbReference type="EMBL" id="CAJNOG010000015">
    <property type="protein sequence ID" value="CAF0759255.1"/>
    <property type="molecule type" value="Genomic_DNA"/>
</dbReference>
<dbReference type="GO" id="GO:0003924">
    <property type="term" value="F:GTPase activity"/>
    <property type="evidence" value="ECO:0007669"/>
    <property type="project" value="UniProtKB-UniRule"/>
</dbReference>
<keyword evidence="4 12" id="KW-0479">Metal-binding</keyword>
<dbReference type="InterPro" id="IPR027417">
    <property type="entry name" value="P-loop_NTPase"/>
</dbReference>
<evidence type="ECO:0000256" key="11">
    <source>
        <dbReference type="PIRSR" id="PIRSR601019-1"/>
    </source>
</evidence>
<organism evidence="14 18">
    <name type="scientific">Adineta steineri</name>
    <dbReference type="NCBI Taxonomy" id="433720"/>
    <lineage>
        <taxon>Eukaryota</taxon>
        <taxon>Metazoa</taxon>
        <taxon>Spiralia</taxon>
        <taxon>Gnathifera</taxon>
        <taxon>Rotifera</taxon>
        <taxon>Eurotatoria</taxon>
        <taxon>Bdelloidea</taxon>
        <taxon>Adinetida</taxon>
        <taxon>Adinetidae</taxon>
        <taxon>Adineta</taxon>
    </lineage>
</organism>
<dbReference type="FunFam" id="1.10.400.10:FF:000002">
    <property type="entry name" value="guanine nucleotide-binding protein G(Q) subunit alpha"/>
    <property type="match status" value="1"/>
</dbReference>
<dbReference type="PANTHER" id="PTHR10218:SF329">
    <property type="entry name" value="GUANINE NUCLEOTIDE-BINDING PROTEIN G(Q) SUBUNIT ALPHA"/>
    <property type="match status" value="1"/>
</dbReference>
<feature type="binding site" evidence="11">
    <location>
        <begin position="176"/>
        <end position="182"/>
    </location>
    <ligand>
        <name>GTP</name>
        <dbReference type="ChEBI" id="CHEBI:37565"/>
    </ligand>
</feature>
<comment type="function">
    <text evidence="1 13">Guanine nucleotide-binding proteins (G proteins) are involved as modulators or transducers in various transmembrane signaling systems.</text>
</comment>
<dbReference type="Proteomes" id="UP000663845">
    <property type="component" value="Unassembled WGS sequence"/>
</dbReference>
<keyword evidence="10" id="KW-0449">Lipoprotein</keyword>
<evidence type="ECO:0000256" key="7">
    <source>
        <dbReference type="ARBA" id="ARBA00023134"/>
    </source>
</evidence>
<keyword evidence="7 11" id="KW-0342">GTP-binding</keyword>
<dbReference type="SMART" id="SM00275">
    <property type="entry name" value="G_alpha"/>
    <property type="match status" value="1"/>
</dbReference>
<dbReference type="FunFam" id="3.40.50.300:FF:003977">
    <property type="entry name" value="Guanine nucleotide-binding protein G(q) subunit alpha"/>
    <property type="match status" value="1"/>
</dbReference>
<accession>A0A813PR58</accession>
<evidence type="ECO:0000256" key="6">
    <source>
        <dbReference type="ARBA" id="ARBA00022842"/>
    </source>
</evidence>
<evidence type="ECO:0000256" key="2">
    <source>
        <dbReference type="ARBA" id="ARBA00007976"/>
    </source>
</evidence>
<dbReference type="EMBL" id="CAJNON010000033">
    <property type="protein sequence ID" value="CAF0832352.1"/>
    <property type="molecule type" value="Genomic_DNA"/>
</dbReference>
<feature type="binding site" evidence="11">
    <location>
        <position position="327"/>
    </location>
    <ligand>
        <name>GTP</name>
        <dbReference type="ChEBI" id="CHEBI:37565"/>
    </ligand>
</feature>
<dbReference type="InterPro" id="IPR011025">
    <property type="entry name" value="GproteinA_insert"/>
</dbReference>
<evidence type="ECO:0000256" key="5">
    <source>
        <dbReference type="ARBA" id="ARBA00022741"/>
    </source>
</evidence>
<dbReference type="EMBL" id="CAJOAY010003642">
    <property type="protein sequence ID" value="CAF4032643.1"/>
    <property type="molecule type" value="Genomic_DNA"/>
</dbReference>
<gene>
    <name evidence="14" type="ORF">JYZ213_LOCUS2961</name>
    <name evidence="17" type="ORF">OKA104_LOCUS31667</name>
    <name evidence="16" type="ORF">OXD698_LOCUS22374</name>
    <name evidence="15" type="ORF">VCS650_LOCUS5676</name>
</gene>
<dbReference type="PRINTS" id="PR00442">
    <property type="entry name" value="GPROTEINAQ"/>
</dbReference>
<keyword evidence="6 12" id="KW-0460">Magnesium</keyword>
<dbReference type="GO" id="GO:0005525">
    <property type="term" value="F:GTP binding"/>
    <property type="evidence" value="ECO:0007669"/>
    <property type="project" value="UniProtKB-UniRule"/>
</dbReference>
<comment type="caution">
    <text evidence="14">The sequence shown here is derived from an EMBL/GenBank/DDBJ whole genome shotgun (WGS) entry which is preliminary data.</text>
</comment>
<keyword evidence="9 13" id="KW-0807">Transducer</keyword>
<dbReference type="GO" id="GO:0005737">
    <property type="term" value="C:cytoplasm"/>
    <property type="evidence" value="ECO:0007669"/>
    <property type="project" value="TreeGrafter"/>
</dbReference>
<evidence type="ECO:0000256" key="8">
    <source>
        <dbReference type="ARBA" id="ARBA00023139"/>
    </source>
</evidence>
<sequence length="357" mass="41885">MMMCCSSAKAREQKQKNREIEKQLLHDKKSHRRELILLLTGAEGSGKSTLIKQMRIIYGTGYSEEDKRSFVKFVYQNIFMAMQSIIRAMDTLEIQYSDKRNEQKYAALVRSVDYTTVTILEPQYVEAIKSLWNDPGIKECYDRRREYQLIGSAKYYLDSIDRIAAPDYLLTEQDILCAQILTNGITEYSFDFENITFRIINSGGQRSERRKWIHYFDNVFAIIFLAALDEYDHVLVESDNENRMEESIALFRTIITNQRFMNLSMILMLNKTDLFKEKIMHSHLVDYFPEFHGPKCDAYAAREFILKMYVDLNPNSDQIIYSHFTCANNVDGNSIQFLITSVKDMILQSNLKEYSRN</sequence>
<dbReference type="EMBL" id="CAJOAZ010001905">
    <property type="protein sequence ID" value="CAF3871377.1"/>
    <property type="molecule type" value="Genomic_DNA"/>
</dbReference>
<dbReference type="OrthoDB" id="5817230at2759"/>
<dbReference type="GO" id="GO:0046872">
    <property type="term" value="F:metal ion binding"/>
    <property type="evidence" value="ECO:0007669"/>
    <property type="project" value="UniProtKB-UniRule"/>
</dbReference>
<evidence type="ECO:0000313" key="14">
    <source>
        <dbReference type="EMBL" id="CAF0759255.1"/>
    </source>
</evidence>
<feature type="binding site" evidence="12">
    <location>
        <position position="48"/>
    </location>
    <ligand>
        <name>Mg(2+)</name>
        <dbReference type="ChEBI" id="CHEBI:18420"/>
    </ligand>
</feature>
<evidence type="ECO:0000256" key="4">
    <source>
        <dbReference type="ARBA" id="ARBA00022723"/>
    </source>
</evidence>
<dbReference type="PRINTS" id="PR00318">
    <property type="entry name" value="GPROTEINA"/>
</dbReference>
<dbReference type="CDD" id="cd00066">
    <property type="entry name" value="G-alpha"/>
    <property type="match status" value="1"/>
</dbReference>
<dbReference type="GO" id="GO:0031683">
    <property type="term" value="F:G-protein beta/gamma-subunit complex binding"/>
    <property type="evidence" value="ECO:0007669"/>
    <property type="project" value="UniProtKB-UniRule"/>
</dbReference>
<dbReference type="InterPro" id="IPR000654">
    <property type="entry name" value="Gprotein_alpha_Q"/>
</dbReference>
<reference evidence="14" key="1">
    <citation type="submission" date="2021-02" db="EMBL/GenBank/DDBJ databases">
        <authorList>
            <person name="Nowell W R."/>
        </authorList>
    </citation>
    <scope>NUCLEOTIDE SEQUENCE</scope>
</reference>
<dbReference type="Pfam" id="PF00503">
    <property type="entry name" value="G-alpha"/>
    <property type="match status" value="1"/>
</dbReference>
<keyword evidence="8" id="KW-0564">Palmitate</keyword>
<evidence type="ECO:0000313" key="17">
    <source>
        <dbReference type="EMBL" id="CAF4032643.1"/>
    </source>
</evidence>
<evidence type="ECO:0000256" key="1">
    <source>
        <dbReference type="ARBA" id="ARBA00003069"/>
    </source>
</evidence>
<feature type="binding site" evidence="12">
    <location>
        <position position="182"/>
    </location>
    <ligand>
        <name>Mg(2+)</name>
        <dbReference type="ChEBI" id="CHEBI:18420"/>
    </ligand>
</feature>
<dbReference type="Proteomes" id="UP000663844">
    <property type="component" value="Unassembled WGS sequence"/>
</dbReference>
<dbReference type="Proteomes" id="UP000663881">
    <property type="component" value="Unassembled WGS sequence"/>
</dbReference>
<dbReference type="GO" id="GO:0005834">
    <property type="term" value="C:heterotrimeric G-protein complex"/>
    <property type="evidence" value="ECO:0007669"/>
    <property type="project" value="UniProtKB-UniRule"/>
</dbReference>
<comment type="similarity">
    <text evidence="2 13">Belongs to the G-alpha family. G(q) subfamily.</text>
</comment>
<evidence type="ECO:0000256" key="13">
    <source>
        <dbReference type="RuleBase" id="RU369122"/>
    </source>
</evidence>
<dbReference type="SUPFAM" id="SSF47895">
    <property type="entry name" value="Transducin (alpha subunit), insertion domain"/>
    <property type="match status" value="1"/>
</dbReference>
<evidence type="ECO:0000313" key="18">
    <source>
        <dbReference type="Proteomes" id="UP000663845"/>
    </source>
</evidence>
<evidence type="ECO:0000256" key="12">
    <source>
        <dbReference type="PIRSR" id="PIRSR601019-2"/>
    </source>
</evidence>
<name>A0A813PR58_9BILA</name>
<dbReference type="Gene3D" id="3.40.50.300">
    <property type="entry name" value="P-loop containing nucleotide triphosphate hydrolases"/>
    <property type="match status" value="1"/>
</dbReference>
<dbReference type="GO" id="GO:0007188">
    <property type="term" value="P:adenylate cyclase-modulating G protein-coupled receptor signaling pathway"/>
    <property type="evidence" value="ECO:0007669"/>
    <property type="project" value="TreeGrafter"/>
</dbReference>